<reference evidence="2" key="2">
    <citation type="submission" date="2013-10" db="EMBL/GenBank/DDBJ databases">
        <authorList>
            <person name="Aslett M."/>
        </authorList>
    </citation>
    <scope>NUCLEOTIDE SEQUENCE [LARGE SCALE GENOMIC DNA]</scope>
    <source>
        <strain evidence="2">Houghton</strain>
    </source>
</reference>
<feature type="region of interest" description="Disordered" evidence="1">
    <location>
        <begin position="88"/>
        <end position="147"/>
    </location>
</feature>
<feature type="compositionally biased region" description="Basic and acidic residues" evidence="1">
    <location>
        <begin position="136"/>
        <end position="147"/>
    </location>
</feature>
<dbReference type="OrthoDB" id="10559118at2759"/>
<evidence type="ECO:0000313" key="3">
    <source>
        <dbReference type="Proteomes" id="UP000030754"/>
    </source>
</evidence>
<accession>U6MKL1</accession>
<dbReference type="AlphaFoldDB" id="U6MKL1"/>
<keyword evidence="3" id="KW-1185">Reference proteome</keyword>
<feature type="non-terminal residue" evidence="2">
    <location>
        <position position="1"/>
    </location>
</feature>
<dbReference type="EMBL" id="HG722966">
    <property type="protein sequence ID" value="CDJ64521.1"/>
    <property type="molecule type" value="Genomic_DNA"/>
</dbReference>
<name>U6MKL1_9EIME</name>
<feature type="compositionally biased region" description="Basic and acidic residues" evidence="1">
    <location>
        <begin position="89"/>
        <end position="100"/>
    </location>
</feature>
<proteinExistence type="predicted"/>
<dbReference type="RefSeq" id="XP_013432988.1">
    <property type="nucleotide sequence ID" value="XM_013577534.1"/>
</dbReference>
<reference evidence="2" key="1">
    <citation type="submission" date="2013-10" db="EMBL/GenBank/DDBJ databases">
        <title>Genomic analysis of the causative agents of coccidiosis in chickens.</title>
        <authorList>
            <person name="Reid A.J."/>
            <person name="Blake D."/>
            <person name="Billington K."/>
            <person name="Browne H."/>
            <person name="Dunn M."/>
            <person name="Hung S."/>
            <person name="Kawahara F."/>
            <person name="Miranda-Saavedra D."/>
            <person name="Mourier T."/>
            <person name="Nagra H."/>
            <person name="Otto T.D."/>
            <person name="Rawlings N."/>
            <person name="Sanchez A."/>
            <person name="Sanders M."/>
            <person name="Subramaniam C."/>
            <person name="Tay Y."/>
            <person name="Dear P."/>
            <person name="Doerig C."/>
            <person name="Gruber A."/>
            <person name="Parkinson J."/>
            <person name="Shirley M."/>
            <person name="Wan K.L."/>
            <person name="Berriman M."/>
            <person name="Tomley F."/>
            <person name="Pain A."/>
        </authorList>
    </citation>
    <scope>NUCLEOTIDE SEQUENCE [LARGE SCALE GENOMIC DNA]</scope>
    <source>
        <strain evidence="2">Houghton</strain>
    </source>
</reference>
<gene>
    <name evidence="2" type="ORF">ENH_00071060</name>
</gene>
<sequence length="147" mass="15860">VCVKARSFKPLAVNLDLLRAPVKALGVGWWEAVVLTTEGELWAWNFFEQRGNSVAPALYKYELAAGLFARRLCVVSSPLFCGVLAEFNPKTKGDSKDPKLARRASRGAPGGPQGAPWGPPRGPPRGPSTAAARQYPDFRKEGLLGVD</sequence>
<evidence type="ECO:0000256" key="1">
    <source>
        <dbReference type="SAM" id="MobiDB-lite"/>
    </source>
</evidence>
<protein>
    <submittedName>
        <fullName evidence="2">Uncharacterized protein</fullName>
    </submittedName>
</protein>
<dbReference type="VEuPathDB" id="ToxoDB:ENH_00071060"/>
<evidence type="ECO:0000313" key="2">
    <source>
        <dbReference type="EMBL" id="CDJ64521.1"/>
    </source>
</evidence>
<dbReference type="GeneID" id="25477238"/>
<dbReference type="Proteomes" id="UP000030754">
    <property type="component" value="Unassembled WGS sequence"/>
</dbReference>
<organism evidence="2 3">
    <name type="scientific">Eimeria necatrix</name>
    <dbReference type="NCBI Taxonomy" id="51315"/>
    <lineage>
        <taxon>Eukaryota</taxon>
        <taxon>Sar</taxon>
        <taxon>Alveolata</taxon>
        <taxon>Apicomplexa</taxon>
        <taxon>Conoidasida</taxon>
        <taxon>Coccidia</taxon>
        <taxon>Eucoccidiorida</taxon>
        <taxon>Eimeriorina</taxon>
        <taxon>Eimeriidae</taxon>
        <taxon>Eimeria</taxon>
    </lineage>
</organism>
<feature type="compositionally biased region" description="Pro residues" evidence="1">
    <location>
        <begin position="117"/>
        <end position="126"/>
    </location>
</feature>